<feature type="region of interest" description="Disordered" evidence="9">
    <location>
        <begin position="679"/>
        <end position="708"/>
    </location>
</feature>
<accession>A0A6L2NIQ0</accession>
<keyword evidence="8" id="KW-0862">Zinc</keyword>
<keyword evidence="8" id="KW-0479">Metal-binding</keyword>
<dbReference type="InterPro" id="IPR043502">
    <property type="entry name" value="DNA/RNA_pol_sf"/>
</dbReference>
<dbReference type="PANTHER" id="PTHR24559:SF427">
    <property type="entry name" value="RNA-DIRECTED DNA POLYMERASE"/>
    <property type="match status" value="1"/>
</dbReference>
<dbReference type="SUPFAM" id="SSF56672">
    <property type="entry name" value="DNA/RNA polymerases"/>
    <property type="match status" value="1"/>
</dbReference>
<dbReference type="Pfam" id="PF24626">
    <property type="entry name" value="SH3_Tf2-1"/>
    <property type="match status" value="1"/>
</dbReference>
<dbReference type="InterPro" id="IPR036397">
    <property type="entry name" value="RNaseH_sf"/>
</dbReference>
<evidence type="ECO:0000256" key="4">
    <source>
        <dbReference type="ARBA" id="ARBA00022722"/>
    </source>
</evidence>
<dbReference type="PROSITE" id="PS50158">
    <property type="entry name" value="ZF_CCHC"/>
    <property type="match status" value="1"/>
</dbReference>
<proteinExistence type="predicted"/>
<keyword evidence="6" id="KW-0378">Hydrolase</keyword>
<reference evidence="11" key="1">
    <citation type="journal article" date="2019" name="Sci. Rep.">
        <title>Draft genome of Tanacetum cinerariifolium, the natural source of mosquito coil.</title>
        <authorList>
            <person name="Yamashiro T."/>
            <person name="Shiraishi A."/>
            <person name="Satake H."/>
            <person name="Nakayama K."/>
        </authorList>
    </citation>
    <scope>NUCLEOTIDE SEQUENCE</scope>
</reference>
<keyword evidence="4" id="KW-0540">Nuclease</keyword>
<dbReference type="PANTHER" id="PTHR24559">
    <property type="entry name" value="TRANSPOSON TY3-I GAG-POL POLYPROTEIN"/>
    <property type="match status" value="1"/>
</dbReference>
<dbReference type="Pfam" id="PF00098">
    <property type="entry name" value="zf-CCHC"/>
    <property type="match status" value="1"/>
</dbReference>
<sequence length="1308" mass="148402">MSSASSAVTYTSIYTDSKPGRVFWGADEVLSDRGSLRVIVYGYDGLPMRPVAPPSPNYIPGLEEPQTSPVPHDEDKREPMFIQPHDPDYVPEPMYPEYIPLEDEHVLLAEEQPLPPIDSPIVEPSGYVAESELEKDPKEYEDDEMEDGPVNYPMDGGDDGDDDDGESSGDDGTKPVIPPPSTNTTTTRASITVWLQAAISLPPEAEVERLLAMPTPPPSPLTSPSPPSVWEHLARCMTPSTCPSPLPIPSPLLPSYGFATQIQTLGLASTQALIDAVTIALPSPPLPPPVRDDIPETEIPPRKRLCLSTLGSRYDIEESSTASLTGGRGIDYGFVSTLDAKARQRGIGEVGYGIRDTWVDPAETIPKIAPMTVGKVNTRVTELAELHEHDTHDLYALLEDAHDSRTRISQRVTVDSQWVDLLMEDRIAHQDTILIMEEKACMQQAKIAELRETNRRHQAQMVETLRVIKDMRREIGDMQAELLALPEQPRKARQPGEDARFPDHQDAPRDADKTRARSLHVPSVILVRTVGSVSIGGVSQKGLINHSLNRLWSHVVWVGVVRMDIRSLSCHWCHDSSKSQEIKREEVLKNKMTDKYCSQGEIKKLEIELWNLKASKPKTLDETIELANDLMDQKLRTYTERQMDNKRKADDSFRNNHGHQQQPAKRQNVAMVYNMGSGERKPYRGNFPKSSGNANVANAQRNNEANPKGNGCFECGAPGHFKRDCPKLKNKDGGNISAKKEEDKSERKQLKDVPIIRDFPEVFLEDLPGLPLARPVEFHIDLIPGAAPVARAPYRLAPSEMKELSEQLQEISDKGFKRPSSSPWGAPVLFVKKKDGSFRMCIDYRELNKLTVKNHYPLPRIDNLFDQLQGSSIYSKIDLRSGCHQLRVREQDIPKTAFRTRYGHYEFQVMPFGLTNAPVNKKEYEEHLKAILELLKKERLYAKFSKCEFWILKEENAFQLIKQNLCSAPILALPEGSKYFVVYCDASHKGLGVVLMQREKVIAYASQQLKVYEKNYTTHYLKLGSVVFALKIWRHYLYGTKCTVFTDHKSLQHILDQKELNMRQRRRLKLLSDYDCDIRYHPGKANVVDDALSRKERIEPLRIHIKYLEIVSESFGYGYKYEHCVSSRDRRPEREDYPNSRGHATCYVIDFGKGWVKHLPLAEFSYNNSYHASIKAAPYEAHYGQKCRSPVCWVEVGEAQLTCLELIQETTVKIVLIKQRIQAAQDRQKSYADLKPFKVLAKVGKVAYMLELPQELSRVHHTFHVSNLKKCYADEPLAMPLEGIHVDDKLQIVEEHVEIMEREIKRLK</sequence>
<dbReference type="SMART" id="SM00343">
    <property type="entry name" value="ZnF_C2HC"/>
    <property type="match status" value="1"/>
</dbReference>
<gene>
    <name evidence="11" type="ORF">Tci_058114</name>
</gene>
<keyword evidence="7" id="KW-0695">RNA-directed DNA polymerase</keyword>
<dbReference type="InterPro" id="IPR041373">
    <property type="entry name" value="RT_RNaseH"/>
</dbReference>
<evidence type="ECO:0000256" key="5">
    <source>
        <dbReference type="ARBA" id="ARBA00022759"/>
    </source>
</evidence>
<feature type="compositionally biased region" description="Polar residues" evidence="9">
    <location>
        <begin position="688"/>
        <end position="705"/>
    </location>
</feature>
<dbReference type="SUPFAM" id="SSF57756">
    <property type="entry name" value="Retrovirus zinc finger-like domains"/>
    <property type="match status" value="1"/>
</dbReference>
<keyword evidence="3" id="KW-0548">Nucleotidyltransferase</keyword>
<evidence type="ECO:0000256" key="7">
    <source>
        <dbReference type="ARBA" id="ARBA00022918"/>
    </source>
</evidence>
<dbReference type="Pfam" id="PF00078">
    <property type="entry name" value="RVT_1"/>
    <property type="match status" value="1"/>
</dbReference>
<evidence type="ECO:0000259" key="10">
    <source>
        <dbReference type="PROSITE" id="PS50158"/>
    </source>
</evidence>
<dbReference type="Gene3D" id="3.30.70.270">
    <property type="match status" value="1"/>
</dbReference>
<dbReference type="CDD" id="cd01647">
    <property type="entry name" value="RT_LTR"/>
    <property type="match status" value="1"/>
</dbReference>
<protein>
    <submittedName>
        <fullName evidence="11">Retrotransposon protein, putative, Ty3-gypsy subclass</fullName>
    </submittedName>
</protein>
<dbReference type="InterPro" id="IPR043128">
    <property type="entry name" value="Rev_trsase/Diguanyl_cyclase"/>
</dbReference>
<dbReference type="InterPro" id="IPR001878">
    <property type="entry name" value="Znf_CCHC"/>
</dbReference>
<dbReference type="GO" id="GO:0006508">
    <property type="term" value="P:proteolysis"/>
    <property type="evidence" value="ECO:0007669"/>
    <property type="project" value="UniProtKB-KW"/>
</dbReference>
<evidence type="ECO:0000256" key="1">
    <source>
        <dbReference type="ARBA" id="ARBA00022670"/>
    </source>
</evidence>
<dbReference type="GO" id="GO:0008270">
    <property type="term" value="F:zinc ion binding"/>
    <property type="evidence" value="ECO:0007669"/>
    <property type="project" value="UniProtKB-KW"/>
</dbReference>
<dbReference type="InterPro" id="IPR056924">
    <property type="entry name" value="SH3_Tf2-1"/>
</dbReference>
<organism evidence="11">
    <name type="scientific">Tanacetum cinerariifolium</name>
    <name type="common">Dalmatian daisy</name>
    <name type="synonym">Chrysanthemum cinerariifolium</name>
    <dbReference type="NCBI Taxonomy" id="118510"/>
    <lineage>
        <taxon>Eukaryota</taxon>
        <taxon>Viridiplantae</taxon>
        <taxon>Streptophyta</taxon>
        <taxon>Embryophyta</taxon>
        <taxon>Tracheophyta</taxon>
        <taxon>Spermatophyta</taxon>
        <taxon>Magnoliopsida</taxon>
        <taxon>eudicotyledons</taxon>
        <taxon>Gunneridae</taxon>
        <taxon>Pentapetalae</taxon>
        <taxon>asterids</taxon>
        <taxon>campanulids</taxon>
        <taxon>Asterales</taxon>
        <taxon>Asteraceae</taxon>
        <taxon>Asteroideae</taxon>
        <taxon>Anthemideae</taxon>
        <taxon>Anthemidinae</taxon>
        <taxon>Tanacetum</taxon>
    </lineage>
</organism>
<keyword evidence="8" id="KW-0863">Zinc-finger</keyword>
<keyword evidence="2" id="KW-0808">Transferase</keyword>
<evidence type="ECO:0000313" key="11">
    <source>
        <dbReference type="EMBL" id="GEU86136.1"/>
    </source>
</evidence>
<keyword evidence="5" id="KW-0255">Endonuclease</keyword>
<dbReference type="InterPro" id="IPR036875">
    <property type="entry name" value="Znf_CCHC_sf"/>
</dbReference>
<feature type="region of interest" description="Disordered" evidence="9">
    <location>
        <begin position="645"/>
        <end position="667"/>
    </location>
</feature>
<dbReference type="InterPro" id="IPR053134">
    <property type="entry name" value="RNA-dir_DNA_polymerase"/>
</dbReference>
<dbReference type="Pfam" id="PF17917">
    <property type="entry name" value="RT_RNaseH"/>
    <property type="match status" value="1"/>
</dbReference>
<feature type="region of interest" description="Disordered" evidence="9">
    <location>
        <begin position="483"/>
        <end position="515"/>
    </location>
</feature>
<dbReference type="GO" id="GO:0008233">
    <property type="term" value="F:peptidase activity"/>
    <property type="evidence" value="ECO:0007669"/>
    <property type="project" value="UniProtKB-KW"/>
</dbReference>
<feature type="domain" description="CCHC-type" evidence="10">
    <location>
        <begin position="712"/>
        <end position="727"/>
    </location>
</feature>
<dbReference type="Gene3D" id="3.30.420.10">
    <property type="entry name" value="Ribonuclease H-like superfamily/Ribonuclease H"/>
    <property type="match status" value="1"/>
</dbReference>
<name>A0A6L2NIQ0_TANCI</name>
<evidence type="ECO:0000256" key="6">
    <source>
        <dbReference type="ARBA" id="ARBA00022801"/>
    </source>
</evidence>
<feature type="compositionally biased region" description="Basic and acidic residues" evidence="9">
    <location>
        <begin position="488"/>
        <end position="515"/>
    </location>
</feature>
<evidence type="ECO:0000256" key="3">
    <source>
        <dbReference type="ARBA" id="ARBA00022695"/>
    </source>
</evidence>
<evidence type="ECO:0000256" key="2">
    <source>
        <dbReference type="ARBA" id="ARBA00022679"/>
    </source>
</evidence>
<feature type="region of interest" description="Disordered" evidence="9">
    <location>
        <begin position="723"/>
        <end position="747"/>
    </location>
</feature>
<feature type="compositionally biased region" description="Acidic residues" evidence="9">
    <location>
        <begin position="156"/>
        <end position="169"/>
    </location>
</feature>
<feature type="region of interest" description="Disordered" evidence="9">
    <location>
        <begin position="130"/>
        <end position="188"/>
    </location>
</feature>
<dbReference type="GO" id="GO:0004519">
    <property type="term" value="F:endonuclease activity"/>
    <property type="evidence" value="ECO:0007669"/>
    <property type="project" value="UniProtKB-KW"/>
</dbReference>
<dbReference type="FunFam" id="3.10.10.10:FF:000007">
    <property type="entry name" value="Retrovirus-related Pol polyprotein from transposon 17.6-like Protein"/>
    <property type="match status" value="1"/>
</dbReference>
<dbReference type="GO" id="GO:0003676">
    <property type="term" value="F:nucleic acid binding"/>
    <property type="evidence" value="ECO:0007669"/>
    <property type="project" value="InterPro"/>
</dbReference>
<dbReference type="EMBL" id="BKCJ010009257">
    <property type="protein sequence ID" value="GEU86136.1"/>
    <property type="molecule type" value="Genomic_DNA"/>
</dbReference>
<dbReference type="GO" id="GO:0003964">
    <property type="term" value="F:RNA-directed DNA polymerase activity"/>
    <property type="evidence" value="ECO:0007669"/>
    <property type="project" value="UniProtKB-KW"/>
</dbReference>
<dbReference type="Gene3D" id="3.10.20.370">
    <property type="match status" value="1"/>
</dbReference>
<feature type="compositionally biased region" description="Basic and acidic residues" evidence="9">
    <location>
        <begin position="645"/>
        <end position="654"/>
    </location>
</feature>
<dbReference type="Gene3D" id="4.10.60.10">
    <property type="entry name" value="Zinc finger, CCHC-type"/>
    <property type="match status" value="1"/>
</dbReference>
<keyword evidence="1" id="KW-0645">Protease</keyword>
<evidence type="ECO:0000256" key="8">
    <source>
        <dbReference type="PROSITE-ProRule" id="PRU00047"/>
    </source>
</evidence>
<dbReference type="CDD" id="cd09274">
    <property type="entry name" value="RNase_HI_RT_Ty3"/>
    <property type="match status" value="1"/>
</dbReference>
<evidence type="ECO:0000256" key="9">
    <source>
        <dbReference type="SAM" id="MobiDB-lite"/>
    </source>
</evidence>
<comment type="caution">
    <text evidence="11">The sequence shown here is derived from an EMBL/GenBank/DDBJ whole genome shotgun (WGS) entry which is preliminary data.</text>
</comment>
<dbReference type="Gene3D" id="3.10.10.10">
    <property type="entry name" value="HIV Type 1 Reverse Transcriptase, subunit A, domain 1"/>
    <property type="match status" value="1"/>
</dbReference>
<dbReference type="InterPro" id="IPR000477">
    <property type="entry name" value="RT_dom"/>
</dbReference>